<feature type="transmembrane region" description="Helical" evidence="7">
    <location>
        <begin position="27"/>
        <end position="45"/>
    </location>
</feature>
<accession>D7BAX7</accession>
<keyword evidence="4 7" id="KW-0812">Transmembrane</keyword>
<evidence type="ECO:0000256" key="6">
    <source>
        <dbReference type="ARBA" id="ARBA00023136"/>
    </source>
</evidence>
<name>D7BAX7_ALLS1</name>
<comment type="similarity">
    <text evidence="2">Belongs to the UPF0410 family.</text>
</comment>
<evidence type="ECO:0000256" key="5">
    <source>
        <dbReference type="ARBA" id="ARBA00022989"/>
    </source>
</evidence>
<keyword evidence="6 7" id="KW-0472">Membrane</keyword>
<feature type="transmembrane region" description="Helical" evidence="7">
    <location>
        <begin position="6"/>
        <end position="22"/>
    </location>
</feature>
<proteinExistence type="inferred from homology"/>
<dbReference type="GO" id="GO:0005886">
    <property type="term" value="C:plasma membrane"/>
    <property type="evidence" value="ECO:0007669"/>
    <property type="project" value="UniProtKB-SubCell"/>
</dbReference>
<evidence type="ECO:0000256" key="1">
    <source>
        <dbReference type="ARBA" id="ARBA00004651"/>
    </source>
</evidence>
<dbReference type="AlphaFoldDB" id="D7BAX7"/>
<dbReference type="Proteomes" id="UP000001916">
    <property type="component" value="Chromosome"/>
</dbReference>
<evidence type="ECO:0000256" key="2">
    <source>
        <dbReference type="ARBA" id="ARBA00011006"/>
    </source>
</evidence>
<dbReference type="PANTHER" id="PTHR33884:SF3">
    <property type="entry name" value="UPF0410 PROTEIN YMGE"/>
    <property type="match status" value="1"/>
</dbReference>
<keyword evidence="3" id="KW-1003">Cell membrane</keyword>
<dbReference type="eggNOG" id="COG2261">
    <property type="taxonomic scope" value="Bacteria"/>
</dbReference>
<evidence type="ECO:0000256" key="7">
    <source>
        <dbReference type="SAM" id="Phobius"/>
    </source>
</evidence>
<dbReference type="EMBL" id="CP002042">
    <property type="protein sequence ID" value="ADH64351.1"/>
    <property type="molecule type" value="Genomic_DNA"/>
</dbReference>
<dbReference type="KEGG" id="msv:Mesil_2498"/>
<reference evidence="8 9" key="1">
    <citation type="journal article" date="2010" name="Stand. Genomic Sci.">
        <title>Complete genome sequence of Meiothermus silvanus type strain (VI-R2).</title>
        <authorList>
            <person name="Sikorski J."/>
            <person name="Tindall B.J."/>
            <person name="Lowry S."/>
            <person name="Lucas S."/>
            <person name="Nolan M."/>
            <person name="Copeland A."/>
            <person name="Glavina Del Rio T."/>
            <person name="Tice H."/>
            <person name="Cheng J.F."/>
            <person name="Han C."/>
            <person name="Pitluck S."/>
            <person name="Liolios K."/>
            <person name="Ivanova N."/>
            <person name="Mavromatis K."/>
            <person name="Mikhailova N."/>
            <person name="Pati A."/>
            <person name="Goodwin L."/>
            <person name="Chen A."/>
            <person name="Palaniappan K."/>
            <person name="Land M."/>
            <person name="Hauser L."/>
            <person name="Chang Y.J."/>
            <person name="Jeffries C.D."/>
            <person name="Rohde M."/>
            <person name="Goker M."/>
            <person name="Woyke T."/>
            <person name="Bristow J."/>
            <person name="Eisen J.A."/>
            <person name="Markowitz V."/>
            <person name="Hugenholtz P."/>
            <person name="Kyrpides N.C."/>
            <person name="Klenk H.P."/>
            <person name="Lapidus A."/>
        </authorList>
    </citation>
    <scope>NUCLEOTIDE SEQUENCE [LARGE SCALE GENOMIC DNA]</scope>
    <source>
        <strain evidence="9">ATCC 700542 / DSM 9946 / VI-R2</strain>
    </source>
</reference>
<dbReference type="RefSeq" id="WP_013158892.1">
    <property type="nucleotide sequence ID" value="NC_014212.1"/>
</dbReference>
<evidence type="ECO:0000256" key="3">
    <source>
        <dbReference type="ARBA" id="ARBA00022475"/>
    </source>
</evidence>
<dbReference type="OrthoDB" id="27536at2"/>
<organism evidence="8 9">
    <name type="scientific">Allomeiothermus silvanus (strain ATCC 700542 / DSM 9946 / NBRC 106475 / NCIMB 13440 / VI-R2)</name>
    <name type="common">Thermus silvanus</name>
    <dbReference type="NCBI Taxonomy" id="526227"/>
    <lineage>
        <taxon>Bacteria</taxon>
        <taxon>Thermotogati</taxon>
        <taxon>Deinococcota</taxon>
        <taxon>Deinococci</taxon>
        <taxon>Thermales</taxon>
        <taxon>Thermaceae</taxon>
        <taxon>Allomeiothermus</taxon>
    </lineage>
</organism>
<dbReference type="Pfam" id="PF04226">
    <property type="entry name" value="Transgly_assoc"/>
    <property type="match status" value="1"/>
</dbReference>
<gene>
    <name evidence="8" type="ordered locus">Mesil_2498</name>
</gene>
<protein>
    <submittedName>
        <fullName evidence="8">Transglycosylase-associated protein</fullName>
    </submittedName>
</protein>
<keyword evidence="5 7" id="KW-1133">Transmembrane helix</keyword>
<comment type="subcellular location">
    <subcellularLocation>
        <location evidence="1">Cell membrane</location>
        <topology evidence="1">Multi-pass membrane protein</topology>
    </subcellularLocation>
</comment>
<evidence type="ECO:0000256" key="4">
    <source>
        <dbReference type="ARBA" id="ARBA00022692"/>
    </source>
</evidence>
<evidence type="ECO:0000313" key="8">
    <source>
        <dbReference type="EMBL" id="ADH64351.1"/>
    </source>
</evidence>
<dbReference type="HOGENOM" id="CLU_160040_0_0_0"/>
<sequence length="86" mass="8920">MGWIVAIIVGAIIGWLASSVMGEREGLVGKIIIGIVGSLLAKWLFADLLHIGGAASAGTFTIAGLIWGVIGAVILIWALRALKVIR</sequence>
<dbReference type="STRING" id="526227.Mesil_2498"/>
<feature type="transmembrane region" description="Helical" evidence="7">
    <location>
        <begin position="57"/>
        <end position="79"/>
    </location>
</feature>
<evidence type="ECO:0000313" key="9">
    <source>
        <dbReference type="Proteomes" id="UP000001916"/>
    </source>
</evidence>
<dbReference type="InterPro" id="IPR007341">
    <property type="entry name" value="Transgly_assoc"/>
</dbReference>
<dbReference type="PANTHER" id="PTHR33884">
    <property type="entry name" value="UPF0410 PROTEIN YMGE"/>
    <property type="match status" value="1"/>
</dbReference>
<keyword evidence="9" id="KW-1185">Reference proteome</keyword>